<dbReference type="InterPro" id="IPR007622">
    <property type="entry name" value="Herpes_UL55"/>
</dbReference>
<evidence type="ECO:0000313" key="8">
    <source>
        <dbReference type="EMBL" id="QIC50131.1"/>
    </source>
</evidence>
<reference evidence="8" key="1">
    <citation type="submission" date="2019-06" db="EMBL/GenBank/DDBJ databases">
        <title>Bovine herpetic mammillitis in dairy farm in Italy.</title>
        <authorList>
            <person name="Lanave G."/>
            <person name="Larocca V."/>
            <person name="Camero M."/>
            <person name="Martella V."/>
            <person name="Buonavoglia C."/>
        </authorList>
    </citation>
    <scope>NUCLEOTIDE SEQUENCE</scope>
    <source>
        <strain evidence="8">ITA/2018/468</strain>
    </source>
</reference>
<evidence type="ECO:0000256" key="2">
    <source>
        <dbReference type="ARBA" id="ARBA00004535"/>
    </source>
</evidence>
<comment type="similarity">
    <text evidence="3">Belongs to the alphaherpesvirinae HHV-1 UL55 family.</text>
</comment>
<dbReference type="Pfam" id="PF04537">
    <property type="entry name" value="Herpes_UL55"/>
    <property type="match status" value="1"/>
</dbReference>
<dbReference type="GO" id="GO:0019033">
    <property type="term" value="C:viral tegument"/>
    <property type="evidence" value="ECO:0007669"/>
    <property type="project" value="UniProtKB-SubCell"/>
</dbReference>
<keyword evidence="4" id="KW-1048">Host nucleus</keyword>
<evidence type="ECO:0000256" key="6">
    <source>
        <dbReference type="ARBA" id="ARBA00022844"/>
    </source>
</evidence>
<sequence length="193" mass="21227">MACAPHRRLFPRAPNISYVAAPYCFNAIWRGGDAAHSCRTDTTCIDDRSYIVNAVCNCHEPLHCFFYTVLKDKNKHVPTGDDLHRFVSILNHKPVLRGLQDKLQPNPPCNRPFSVGAILNRPQPAMAELEADYTVRGIAFHCHCASPFSVTCWKGAAAAISHMRSTSAGGSAARTAERRRAACQDGNPPVINK</sequence>
<feature type="region of interest" description="Disordered" evidence="7">
    <location>
        <begin position="165"/>
        <end position="193"/>
    </location>
</feature>
<dbReference type="GO" id="GO:0019058">
    <property type="term" value="P:viral life cycle"/>
    <property type="evidence" value="ECO:0007669"/>
    <property type="project" value="InterPro"/>
</dbReference>
<organism evidence="8">
    <name type="scientific">Bovine alphaherpesvirus 2</name>
    <dbReference type="NCBI Taxonomy" id="10295"/>
    <lineage>
        <taxon>Viruses</taxon>
        <taxon>Duplodnaviria</taxon>
        <taxon>Heunggongvirae</taxon>
        <taxon>Peploviricota</taxon>
        <taxon>Herviviricetes</taxon>
        <taxon>Herpesvirales</taxon>
        <taxon>Orthoherpesviridae</taxon>
        <taxon>Alphaherpesvirinae</taxon>
        <taxon>Simplexvirus</taxon>
        <taxon>Simplexvirus bovinealpha2</taxon>
    </lineage>
</organism>
<evidence type="ECO:0000256" key="7">
    <source>
        <dbReference type="SAM" id="MobiDB-lite"/>
    </source>
</evidence>
<evidence type="ECO:0000256" key="5">
    <source>
        <dbReference type="ARBA" id="ARBA00022580"/>
    </source>
</evidence>
<evidence type="ECO:0000256" key="3">
    <source>
        <dbReference type="ARBA" id="ARBA00009538"/>
    </source>
</evidence>
<evidence type="ECO:0000256" key="1">
    <source>
        <dbReference type="ARBA" id="ARBA00004428"/>
    </source>
</evidence>
<keyword evidence="6" id="KW-0946">Virion</keyword>
<name>A0A6H2U166_9ALPH</name>
<comment type="subcellular location">
    <subcellularLocation>
        <location evidence="1">Host nucleus matrix</location>
    </subcellularLocation>
    <subcellularLocation>
        <location evidence="2">Virion tegument</location>
    </subcellularLocation>
</comment>
<protein>
    <submittedName>
        <fullName evidence="8">Nuclear matrix-associated protein</fullName>
    </submittedName>
</protein>
<evidence type="ECO:0000256" key="4">
    <source>
        <dbReference type="ARBA" id="ARBA00022562"/>
    </source>
</evidence>
<keyword evidence="5" id="KW-0920">Virion tegument</keyword>
<dbReference type="GO" id="GO:0044204">
    <property type="term" value="C:host cell nuclear matrix"/>
    <property type="evidence" value="ECO:0007669"/>
    <property type="project" value="UniProtKB-SubCell"/>
</dbReference>
<accession>A0A6H2U166</accession>
<dbReference type="EMBL" id="MN086801">
    <property type="protein sequence ID" value="QIC50131.1"/>
    <property type="molecule type" value="Genomic_DNA"/>
</dbReference>
<proteinExistence type="inferred from homology"/>
<feature type="compositionally biased region" description="Low complexity" evidence="7">
    <location>
        <begin position="165"/>
        <end position="174"/>
    </location>
</feature>